<dbReference type="GO" id="GO:0005886">
    <property type="term" value="C:plasma membrane"/>
    <property type="evidence" value="ECO:0007669"/>
    <property type="project" value="UniProtKB-SubCell"/>
</dbReference>
<comment type="subcellular location">
    <subcellularLocation>
        <location evidence="1">Cell membrane</location>
        <topology evidence="1">Multi-pass membrane protein</topology>
    </subcellularLocation>
</comment>
<keyword evidence="7 13" id="KW-0812">Transmembrane</keyword>
<dbReference type="GO" id="GO:0009401">
    <property type="term" value="P:phosphoenolpyruvate-dependent sugar phosphotransferase system"/>
    <property type="evidence" value="ECO:0007669"/>
    <property type="project" value="UniProtKB-KW"/>
</dbReference>
<keyword evidence="3" id="KW-1003">Cell membrane</keyword>
<keyword evidence="6" id="KW-0598">Phosphotransferase system</keyword>
<dbReference type="PANTHER" id="PTHR30175">
    <property type="entry name" value="PHOSPHOTRANSFERASE SYSTEM TRANSPORT PROTEIN"/>
    <property type="match status" value="1"/>
</dbReference>
<dbReference type="EMBL" id="CP058316">
    <property type="protein sequence ID" value="QLD12797.1"/>
    <property type="molecule type" value="Genomic_DNA"/>
</dbReference>
<dbReference type="InterPro" id="IPR050558">
    <property type="entry name" value="PTS_Sugar-Specific_Components"/>
</dbReference>
<dbReference type="Proteomes" id="UP000509638">
    <property type="component" value="Chromosome"/>
</dbReference>
<feature type="transmembrane region" description="Helical" evidence="13">
    <location>
        <begin position="407"/>
        <end position="428"/>
    </location>
</feature>
<evidence type="ECO:0000256" key="11">
    <source>
        <dbReference type="PROSITE-ProRule" id="PRU00421"/>
    </source>
</evidence>
<dbReference type="GO" id="GO:0016301">
    <property type="term" value="F:kinase activity"/>
    <property type="evidence" value="ECO:0007669"/>
    <property type="project" value="UniProtKB-KW"/>
</dbReference>
<feature type="transmembrane region" description="Helical" evidence="13">
    <location>
        <begin position="201"/>
        <end position="218"/>
    </location>
</feature>
<evidence type="ECO:0000256" key="5">
    <source>
        <dbReference type="ARBA" id="ARBA00022679"/>
    </source>
</evidence>
<dbReference type="PROSITE" id="PS01035">
    <property type="entry name" value="PTS_EIIB_TYPE_1_CYS"/>
    <property type="match status" value="1"/>
</dbReference>
<evidence type="ECO:0000256" key="10">
    <source>
        <dbReference type="ARBA" id="ARBA00023136"/>
    </source>
</evidence>
<dbReference type="AlphaFoldDB" id="A0A7D5IU06"/>
<dbReference type="PROSITE" id="PS51098">
    <property type="entry name" value="PTS_EIIB_TYPE_1"/>
    <property type="match status" value="1"/>
</dbReference>
<feature type="transmembrane region" description="Helical" evidence="13">
    <location>
        <begin position="128"/>
        <end position="157"/>
    </location>
</feature>
<evidence type="ECO:0000313" key="16">
    <source>
        <dbReference type="EMBL" id="QLD12797.1"/>
    </source>
</evidence>
<dbReference type="GO" id="GO:0090589">
    <property type="term" value="F:protein-phosphocysteine-trehalose phosphotransferase system transporter activity"/>
    <property type="evidence" value="ECO:0007669"/>
    <property type="project" value="TreeGrafter"/>
</dbReference>
<dbReference type="SUPFAM" id="SSF55604">
    <property type="entry name" value="Glucose permease domain IIB"/>
    <property type="match status" value="1"/>
</dbReference>
<evidence type="ECO:0000313" key="17">
    <source>
        <dbReference type="Proteomes" id="UP000509638"/>
    </source>
</evidence>
<keyword evidence="5" id="KW-0808">Transferase</keyword>
<evidence type="ECO:0000256" key="4">
    <source>
        <dbReference type="ARBA" id="ARBA00022597"/>
    </source>
</evidence>
<evidence type="ECO:0000259" key="14">
    <source>
        <dbReference type="PROSITE" id="PS51098"/>
    </source>
</evidence>
<dbReference type="PROSITE" id="PS51103">
    <property type="entry name" value="PTS_EIIC_TYPE_1"/>
    <property type="match status" value="1"/>
</dbReference>
<evidence type="ECO:0000256" key="8">
    <source>
        <dbReference type="ARBA" id="ARBA00022777"/>
    </source>
</evidence>
<reference evidence="16 17" key="1">
    <citation type="submission" date="2020-06" db="EMBL/GenBank/DDBJ databases">
        <authorList>
            <person name="Jo H."/>
        </authorList>
    </citation>
    <scope>NUCLEOTIDE SEQUENCE [LARGE SCALE GENOMIC DNA]</scope>
    <source>
        <strain evidence="16 17">I46</strain>
    </source>
</reference>
<evidence type="ECO:0000256" key="1">
    <source>
        <dbReference type="ARBA" id="ARBA00004651"/>
    </source>
</evidence>
<dbReference type="InterPro" id="IPR036878">
    <property type="entry name" value="Glu_permease_IIB"/>
</dbReference>
<feature type="transmembrane region" description="Helical" evidence="13">
    <location>
        <begin position="238"/>
        <end position="255"/>
    </location>
</feature>
<name>A0A7D5IU06_9MICO</name>
<dbReference type="Pfam" id="PF00367">
    <property type="entry name" value="PTS_EIIB"/>
    <property type="match status" value="1"/>
</dbReference>
<protein>
    <submittedName>
        <fullName evidence="16">PTS transporter subunit EIIC</fullName>
    </submittedName>
</protein>
<dbReference type="InterPro" id="IPR018113">
    <property type="entry name" value="PTrfase_EIIB_Cys"/>
</dbReference>
<feature type="domain" description="PTS EIIC type-1" evidence="15">
    <location>
        <begin position="131"/>
        <end position="485"/>
    </location>
</feature>
<proteinExistence type="predicted"/>
<feature type="active site" description="Phosphocysteine intermediate; for EIIB activity" evidence="11">
    <location>
        <position position="26"/>
    </location>
</feature>
<feature type="transmembrane region" description="Helical" evidence="13">
    <location>
        <begin position="448"/>
        <end position="469"/>
    </location>
</feature>
<dbReference type="GO" id="GO:0008982">
    <property type="term" value="F:protein-N(PI)-phosphohistidine-sugar phosphotransferase activity"/>
    <property type="evidence" value="ECO:0007669"/>
    <property type="project" value="InterPro"/>
</dbReference>
<evidence type="ECO:0000256" key="2">
    <source>
        <dbReference type="ARBA" id="ARBA00022448"/>
    </source>
</evidence>
<keyword evidence="8" id="KW-0418">Kinase</keyword>
<keyword evidence="10 13" id="KW-0472">Membrane</keyword>
<dbReference type="Gene3D" id="3.30.1360.60">
    <property type="entry name" value="Glucose permease domain IIB"/>
    <property type="match status" value="1"/>
</dbReference>
<evidence type="ECO:0000256" key="3">
    <source>
        <dbReference type="ARBA" id="ARBA00022475"/>
    </source>
</evidence>
<dbReference type="RefSeq" id="WP_178013879.1">
    <property type="nucleotide sequence ID" value="NZ_CP058316.1"/>
</dbReference>
<feature type="transmembrane region" description="Helical" evidence="13">
    <location>
        <begin position="298"/>
        <end position="317"/>
    </location>
</feature>
<dbReference type="CDD" id="cd00212">
    <property type="entry name" value="PTS_IIB_glc"/>
    <property type="match status" value="1"/>
</dbReference>
<dbReference type="InterPro" id="IPR001996">
    <property type="entry name" value="PTS_IIB_1"/>
</dbReference>
<feature type="domain" description="PTS EIIB type-1" evidence="14">
    <location>
        <begin position="4"/>
        <end position="87"/>
    </location>
</feature>
<keyword evidence="2" id="KW-0813">Transport</keyword>
<evidence type="ECO:0000256" key="12">
    <source>
        <dbReference type="SAM" id="MobiDB-lite"/>
    </source>
</evidence>
<dbReference type="Pfam" id="PF02378">
    <property type="entry name" value="PTS_EIIC"/>
    <property type="match status" value="1"/>
</dbReference>
<keyword evidence="4" id="KW-0762">Sugar transport</keyword>
<accession>A0A7D5IU06</accession>
<feature type="transmembrane region" description="Helical" evidence="13">
    <location>
        <begin position="169"/>
        <end position="189"/>
    </location>
</feature>
<feature type="transmembrane region" description="Helical" evidence="13">
    <location>
        <begin position="349"/>
        <end position="370"/>
    </location>
</feature>
<dbReference type="InterPro" id="IPR013013">
    <property type="entry name" value="PTS_EIIC_1"/>
</dbReference>
<dbReference type="InterPro" id="IPR003352">
    <property type="entry name" value="PTS_EIIC"/>
</dbReference>
<organism evidence="16 17">
    <name type="scientific">Microbacterium oleivorans</name>
    <dbReference type="NCBI Taxonomy" id="273677"/>
    <lineage>
        <taxon>Bacteria</taxon>
        <taxon>Bacillati</taxon>
        <taxon>Actinomycetota</taxon>
        <taxon>Actinomycetes</taxon>
        <taxon>Micrococcales</taxon>
        <taxon>Microbacteriaceae</taxon>
        <taxon>Microbacterium</taxon>
    </lineage>
</organism>
<evidence type="ECO:0000259" key="15">
    <source>
        <dbReference type="PROSITE" id="PS51103"/>
    </source>
</evidence>
<evidence type="ECO:0000256" key="6">
    <source>
        <dbReference type="ARBA" id="ARBA00022683"/>
    </source>
</evidence>
<evidence type="ECO:0000256" key="13">
    <source>
        <dbReference type="SAM" id="Phobius"/>
    </source>
</evidence>
<evidence type="ECO:0000256" key="7">
    <source>
        <dbReference type="ARBA" id="ARBA00022692"/>
    </source>
</evidence>
<sequence>MANLDIARQIVDSVGGPANIRGLVHCVTRLRFDLVDDDRADRTRLQRIDGVQGVVSRGGQLQLIIGQGAVEERFADVQQVRSGAAGDSEATPSASPRAEARPEAAPAAPAGRREASKKRRGPRQWFDALLQTLASIFAPIIPAIVGCGMVMGALYSFQLLGWIQPESSIYQLLWIVSNAAFYFLPIYLAFSCAQRFGCNPYVAAVLGGILVHPNIAALVQAGETSLDLGAVQIALRDYSSSIVPIILMVYLMSWVEKGVTRLTPKMIRLIVVPTVSLVVSAFIGLWVLAPLGGAVGDYVAQGIAWVYTTFGILGGLLLGAFYPFILSTGMQVALTPVILSNIQSTGGDFIYPVIATSNAAMAAAAAYIFIRSRDRSLKQVAGSTSISAFIGVSEPVLFGIVIRFKKVLWAVMAGGAAGGAIMGAFQVMYGGFGFVPFGTVILAFGPTFVFYMVGVVVAMAVTVTVLAVFGYESRSDADAAVDAVTATDTDTRTDAASPDAVR</sequence>
<evidence type="ECO:0000256" key="9">
    <source>
        <dbReference type="ARBA" id="ARBA00022989"/>
    </source>
</evidence>
<keyword evidence="9 13" id="KW-1133">Transmembrane helix</keyword>
<dbReference type="PANTHER" id="PTHR30175:SF1">
    <property type="entry name" value="PTS SYSTEM ARBUTIN-, CELLOBIOSE-, AND SALICIN-SPECIFIC EIIBC COMPONENT-RELATED"/>
    <property type="match status" value="1"/>
</dbReference>
<feature type="region of interest" description="Disordered" evidence="12">
    <location>
        <begin position="81"/>
        <end position="120"/>
    </location>
</feature>
<gene>
    <name evidence="16" type="ORF">HW566_14055</name>
</gene>
<feature type="compositionally biased region" description="Low complexity" evidence="12">
    <location>
        <begin position="88"/>
        <end position="110"/>
    </location>
</feature>
<feature type="transmembrane region" description="Helical" evidence="13">
    <location>
        <begin position="267"/>
        <end position="292"/>
    </location>
</feature>
<dbReference type="GO" id="GO:0015771">
    <property type="term" value="P:trehalose transport"/>
    <property type="evidence" value="ECO:0007669"/>
    <property type="project" value="TreeGrafter"/>
</dbReference>